<dbReference type="OrthoDB" id="9804126at2"/>
<dbReference type="InterPro" id="IPR036615">
    <property type="entry name" value="Mur_ligase_C_dom_sf"/>
</dbReference>
<evidence type="ECO:0000256" key="13">
    <source>
        <dbReference type="ARBA" id="ARBA00047833"/>
    </source>
</evidence>
<evidence type="ECO:0000256" key="14">
    <source>
        <dbReference type="HAMAP-Rule" id="MF_00046"/>
    </source>
</evidence>
<dbReference type="InterPro" id="IPR036565">
    <property type="entry name" value="Mur-like_cat_sf"/>
</dbReference>
<dbReference type="InterPro" id="IPR050061">
    <property type="entry name" value="MurCDEF_pg_biosynth"/>
</dbReference>
<keyword evidence="12 14" id="KW-0961">Cell wall biogenesis/degradation</keyword>
<comment type="catalytic activity">
    <reaction evidence="13 14">
        <text>UDP-N-acetyl-alpha-D-muramate + L-alanine + ATP = UDP-N-acetyl-alpha-D-muramoyl-L-alanine + ADP + phosphate + H(+)</text>
        <dbReference type="Rhea" id="RHEA:23372"/>
        <dbReference type="ChEBI" id="CHEBI:15378"/>
        <dbReference type="ChEBI" id="CHEBI:30616"/>
        <dbReference type="ChEBI" id="CHEBI:43474"/>
        <dbReference type="ChEBI" id="CHEBI:57972"/>
        <dbReference type="ChEBI" id="CHEBI:70757"/>
        <dbReference type="ChEBI" id="CHEBI:83898"/>
        <dbReference type="ChEBI" id="CHEBI:456216"/>
        <dbReference type="EC" id="6.3.2.8"/>
    </reaction>
</comment>
<evidence type="ECO:0000256" key="6">
    <source>
        <dbReference type="ARBA" id="ARBA00022618"/>
    </source>
</evidence>
<feature type="domain" description="Mur ligase N-terminal catalytic" evidence="15">
    <location>
        <begin position="6"/>
        <end position="104"/>
    </location>
</feature>
<dbReference type="GO" id="GO:0051301">
    <property type="term" value="P:cell division"/>
    <property type="evidence" value="ECO:0007669"/>
    <property type="project" value="UniProtKB-KW"/>
</dbReference>
<dbReference type="GO" id="GO:0008763">
    <property type="term" value="F:UDP-N-acetylmuramate-L-alanine ligase activity"/>
    <property type="evidence" value="ECO:0007669"/>
    <property type="project" value="UniProtKB-UniRule"/>
</dbReference>
<dbReference type="Gene3D" id="3.40.50.720">
    <property type="entry name" value="NAD(P)-binding Rossmann-like Domain"/>
    <property type="match status" value="1"/>
</dbReference>
<dbReference type="UniPathway" id="UPA00219"/>
<evidence type="ECO:0000256" key="2">
    <source>
        <dbReference type="ARBA" id="ARBA00004752"/>
    </source>
</evidence>
<dbReference type="NCBIfam" id="TIGR01082">
    <property type="entry name" value="murC"/>
    <property type="match status" value="1"/>
</dbReference>
<feature type="domain" description="Mur ligase central" evidence="17">
    <location>
        <begin position="109"/>
        <end position="276"/>
    </location>
</feature>
<evidence type="ECO:0000256" key="9">
    <source>
        <dbReference type="ARBA" id="ARBA00022960"/>
    </source>
</evidence>
<dbReference type="Pfam" id="PF02875">
    <property type="entry name" value="Mur_ligase_C"/>
    <property type="match status" value="1"/>
</dbReference>
<evidence type="ECO:0000256" key="12">
    <source>
        <dbReference type="ARBA" id="ARBA00023316"/>
    </source>
</evidence>
<evidence type="ECO:0000259" key="15">
    <source>
        <dbReference type="Pfam" id="PF01225"/>
    </source>
</evidence>
<dbReference type="RefSeq" id="WP_089747273.1">
    <property type="nucleotide sequence ID" value="NZ_FOGF01000031.1"/>
</dbReference>
<dbReference type="HAMAP" id="MF_00046">
    <property type="entry name" value="MurC"/>
    <property type="match status" value="1"/>
</dbReference>
<keyword evidence="7 14" id="KW-0547">Nucleotide-binding</keyword>
<dbReference type="STRING" id="137733.SAMN05421767_13120"/>
<dbReference type="GO" id="GO:0008360">
    <property type="term" value="P:regulation of cell shape"/>
    <property type="evidence" value="ECO:0007669"/>
    <property type="project" value="UniProtKB-KW"/>
</dbReference>
<name>A0A1H9MWG5_9LACT</name>
<evidence type="ECO:0000256" key="10">
    <source>
        <dbReference type="ARBA" id="ARBA00022984"/>
    </source>
</evidence>
<evidence type="ECO:0000256" key="3">
    <source>
        <dbReference type="ARBA" id="ARBA00012211"/>
    </source>
</evidence>
<dbReference type="Proteomes" id="UP000198556">
    <property type="component" value="Unassembled WGS sequence"/>
</dbReference>
<evidence type="ECO:0000259" key="17">
    <source>
        <dbReference type="Pfam" id="PF08245"/>
    </source>
</evidence>
<dbReference type="GO" id="GO:0071555">
    <property type="term" value="P:cell wall organization"/>
    <property type="evidence" value="ECO:0007669"/>
    <property type="project" value="UniProtKB-KW"/>
</dbReference>
<proteinExistence type="inferred from homology"/>
<reference evidence="18 19" key="1">
    <citation type="submission" date="2016-10" db="EMBL/GenBank/DDBJ databases">
        <authorList>
            <person name="de Groot N.N."/>
        </authorList>
    </citation>
    <scope>NUCLEOTIDE SEQUENCE [LARGE SCALE GENOMIC DNA]</scope>
    <source>
        <strain evidence="18 19">DSM 15827</strain>
    </source>
</reference>
<dbReference type="EC" id="6.3.2.8" evidence="3 14"/>
<comment type="similarity">
    <text evidence="14">Belongs to the MurCDEF family.</text>
</comment>
<keyword evidence="4 14" id="KW-0963">Cytoplasm</keyword>
<dbReference type="InterPro" id="IPR005758">
    <property type="entry name" value="UDP-N-AcMur_Ala_ligase_MurC"/>
</dbReference>
<keyword evidence="19" id="KW-1185">Reference proteome</keyword>
<dbReference type="SUPFAM" id="SSF51984">
    <property type="entry name" value="MurCD N-terminal domain"/>
    <property type="match status" value="1"/>
</dbReference>
<dbReference type="SUPFAM" id="SSF53244">
    <property type="entry name" value="MurD-like peptide ligases, peptide-binding domain"/>
    <property type="match status" value="1"/>
</dbReference>
<dbReference type="InterPro" id="IPR000713">
    <property type="entry name" value="Mur_ligase_N"/>
</dbReference>
<dbReference type="GO" id="GO:0009252">
    <property type="term" value="P:peptidoglycan biosynthetic process"/>
    <property type="evidence" value="ECO:0007669"/>
    <property type="project" value="UniProtKB-UniRule"/>
</dbReference>
<keyword evidence="9 14" id="KW-0133">Cell shape</keyword>
<evidence type="ECO:0000256" key="1">
    <source>
        <dbReference type="ARBA" id="ARBA00004496"/>
    </source>
</evidence>
<keyword evidence="10 14" id="KW-0573">Peptidoglycan synthesis</keyword>
<keyword evidence="8 14" id="KW-0067">ATP-binding</keyword>
<dbReference type="GO" id="GO:0005737">
    <property type="term" value="C:cytoplasm"/>
    <property type="evidence" value="ECO:0007669"/>
    <property type="project" value="UniProtKB-SubCell"/>
</dbReference>
<dbReference type="PANTHER" id="PTHR43445:SF3">
    <property type="entry name" value="UDP-N-ACETYLMURAMATE--L-ALANINE LIGASE"/>
    <property type="match status" value="1"/>
</dbReference>
<gene>
    <name evidence="14" type="primary">murC</name>
    <name evidence="18" type="ORF">SAMN05421767_13120</name>
</gene>
<evidence type="ECO:0000256" key="8">
    <source>
        <dbReference type="ARBA" id="ARBA00022840"/>
    </source>
</evidence>
<dbReference type="SUPFAM" id="SSF53623">
    <property type="entry name" value="MurD-like peptide ligases, catalytic domain"/>
    <property type="match status" value="1"/>
</dbReference>
<evidence type="ECO:0000256" key="11">
    <source>
        <dbReference type="ARBA" id="ARBA00023306"/>
    </source>
</evidence>
<organism evidence="18 19">
    <name type="scientific">Granulicatella balaenopterae</name>
    <dbReference type="NCBI Taxonomy" id="137733"/>
    <lineage>
        <taxon>Bacteria</taxon>
        <taxon>Bacillati</taxon>
        <taxon>Bacillota</taxon>
        <taxon>Bacilli</taxon>
        <taxon>Lactobacillales</taxon>
        <taxon>Carnobacteriaceae</taxon>
        <taxon>Granulicatella</taxon>
    </lineage>
</organism>
<dbReference type="InterPro" id="IPR013221">
    <property type="entry name" value="Mur_ligase_cen"/>
</dbReference>
<dbReference type="Gene3D" id="3.90.190.20">
    <property type="entry name" value="Mur ligase, C-terminal domain"/>
    <property type="match status" value="1"/>
</dbReference>
<keyword evidence="5 14" id="KW-0436">Ligase</keyword>
<protein>
    <recommendedName>
        <fullName evidence="3 14">UDP-N-acetylmuramate--L-alanine ligase</fullName>
        <ecNumber evidence="3 14">6.3.2.8</ecNumber>
    </recommendedName>
    <alternativeName>
        <fullName evidence="14">UDP-N-acetylmuramoyl-L-alanine synthetase</fullName>
    </alternativeName>
</protein>
<dbReference type="Pfam" id="PF01225">
    <property type="entry name" value="Mur_ligase"/>
    <property type="match status" value="1"/>
</dbReference>
<comment type="subcellular location">
    <subcellularLocation>
        <location evidence="1 14">Cytoplasm</location>
    </subcellularLocation>
</comment>
<evidence type="ECO:0000259" key="16">
    <source>
        <dbReference type="Pfam" id="PF02875"/>
    </source>
</evidence>
<keyword evidence="6 14" id="KW-0132">Cell division</keyword>
<dbReference type="EMBL" id="FOGF01000031">
    <property type="protein sequence ID" value="SER28060.1"/>
    <property type="molecule type" value="Genomic_DNA"/>
</dbReference>
<comment type="pathway">
    <text evidence="2 14">Cell wall biogenesis; peptidoglycan biosynthesis.</text>
</comment>
<evidence type="ECO:0000313" key="18">
    <source>
        <dbReference type="EMBL" id="SER28060.1"/>
    </source>
</evidence>
<accession>A0A1H9MWG5</accession>
<dbReference type="PANTHER" id="PTHR43445">
    <property type="entry name" value="UDP-N-ACETYLMURAMATE--L-ALANINE LIGASE-RELATED"/>
    <property type="match status" value="1"/>
</dbReference>
<dbReference type="GO" id="GO:0005524">
    <property type="term" value="F:ATP binding"/>
    <property type="evidence" value="ECO:0007669"/>
    <property type="project" value="UniProtKB-UniRule"/>
</dbReference>
<evidence type="ECO:0000313" key="19">
    <source>
        <dbReference type="Proteomes" id="UP000198556"/>
    </source>
</evidence>
<comment type="function">
    <text evidence="14">Cell wall formation.</text>
</comment>
<evidence type="ECO:0000256" key="4">
    <source>
        <dbReference type="ARBA" id="ARBA00022490"/>
    </source>
</evidence>
<feature type="binding site" evidence="14">
    <location>
        <begin position="111"/>
        <end position="117"/>
    </location>
    <ligand>
        <name>ATP</name>
        <dbReference type="ChEBI" id="CHEBI:30616"/>
    </ligand>
</feature>
<feature type="domain" description="Mur ligase C-terminal" evidence="16">
    <location>
        <begin position="301"/>
        <end position="422"/>
    </location>
</feature>
<dbReference type="InterPro" id="IPR004101">
    <property type="entry name" value="Mur_ligase_C"/>
</dbReference>
<evidence type="ECO:0000256" key="5">
    <source>
        <dbReference type="ARBA" id="ARBA00022598"/>
    </source>
</evidence>
<dbReference type="Pfam" id="PF08245">
    <property type="entry name" value="Mur_ligase_M"/>
    <property type="match status" value="1"/>
</dbReference>
<sequence length="443" mass="49563">MNKEQTIHFTGIKGCGMSALALVLNGEGYKVQGSDLPKYFFTQKGLEEAEVPMFEFNPENITKDMLVIAGNAFPDSHEELVAAREKGAEVVRYHKFLGELLAGYTSVAVTGSHGKTSTTGLLSHVLSSMFPTSYLIGDGTGFGVVDSKYFVLEACEYKRHFMAYHPDYAVMTNIDFDHPDYYTDIEDVQSAFEAFGRQVQKGIIACGDDERLRQIDTTTPITFYGINENNQVVAKNIEKDTNGSHFDCYIDGELFGHFDIPTYGTHNILNALAVITFFYLNELSAEELAKHLKTFNGVKRRFSEKKINDITIIDDYAHHPSEIRATLDAARQKYPNKKVVAVFQPHTFTRTIALISEFAQALSLADDVYLCDIFASVRETGGQVSIQDLADLIEKEAEVLDVENLSPLLKYKDAVIVFMGAGDVQKFEFAYERLLSDTMPNKQ</sequence>
<dbReference type="AlphaFoldDB" id="A0A1H9MWG5"/>
<keyword evidence="11 14" id="KW-0131">Cell cycle</keyword>
<dbReference type="Gene3D" id="3.40.1190.10">
    <property type="entry name" value="Mur-like, catalytic domain"/>
    <property type="match status" value="1"/>
</dbReference>
<evidence type="ECO:0000256" key="7">
    <source>
        <dbReference type="ARBA" id="ARBA00022741"/>
    </source>
</evidence>